<sequence>MVEKSNRNRKEHLYCCKNCGYRSNDDRVGAINMFQRGEDYLKTLHKPF</sequence>
<evidence type="ECO:0008006" key="3">
    <source>
        <dbReference type="Google" id="ProtNLM"/>
    </source>
</evidence>
<protein>
    <recommendedName>
        <fullName evidence="3">Transposase</fullName>
    </recommendedName>
</protein>
<proteinExistence type="predicted"/>
<dbReference type="EMBL" id="JADINH010000122">
    <property type="protein sequence ID" value="MBO8415856.1"/>
    <property type="molecule type" value="Genomic_DNA"/>
</dbReference>
<reference evidence="1" key="1">
    <citation type="submission" date="2020-10" db="EMBL/GenBank/DDBJ databases">
        <authorList>
            <person name="Gilroy R."/>
        </authorList>
    </citation>
    <scope>NUCLEOTIDE SEQUENCE</scope>
    <source>
        <strain evidence="1">17213</strain>
    </source>
</reference>
<gene>
    <name evidence="1" type="ORF">IAB19_05710</name>
</gene>
<name>A0A9D9D9Y8_9GAMM</name>
<evidence type="ECO:0000313" key="1">
    <source>
        <dbReference type="EMBL" id="MBO8415856.1"/>
    </source>
</evidence>
<evidence type="ECO:0000313" key="2">
    <source>
        <dbReference type="Proteomes" id="UP000823631"/>
    </source>
</evidence>
<reference evidence="1" key="2">
    <citation type="journal article" date="2021" name="PeerJ">
        <title>Extensive microbial diversity within the chicken gut microbiome revealed by metagenomics and culture.</title>
        <authorList>
            <person name="Gilroy R."/>
            <person name="Ravi A."/>
            <person name="Getino M."/>
            <person name="Pursley I."/>
            <person name="Horton D.L."/>
            <person name="Alikhan N.F."/>
            <person name="Baker D."/>
            <person name="Gharbi K."/>
            <person name="Hall N."/>
            <person name="Watson M."/>
            <person name="Adriaenssens E.M."/>
            <person name="Foster-Nyarko E."/>
            <person name="Jarju S."/>
            <person name="Secka A."/>
            <person name="Antonio M."/>
            <person name="Oren A."/>
            <person name="Chaudhuri R.R."/>
            <person name="La Ragione R."/>
            <person name="Hildebrand F."/>
            <person name="Pallen M.J."/>
        </authorList>
    </citation>
    <scope>NUCLEOTIDE SEQUENCE</scope>
    <source>
        <strain evidence="1">17213</strain>
    </source>
</reference>
<organism evidence="1 2">
    <name type="scientific">Candidatus Avisuccinivibrio stercorigallinarum</name>
    <dbReference type="NCBI Taxonomy" id="2840704"/>
    <lineage>
        <taxon>Bacteria</taxon>
        <taxon>Pseudomonadati</taxon>
        <taxon>Pseudomonadota</taxon>
        <taxon>Gammaproteobacteria</taxon>
        <taxon>Aeromonadales</taxon>
        <taxon>Succinivibrionaceae</taxon>
        <taxon>Succinivibrionaceae incertae sedis</taxon>
        <taxon>Candidatus Avisuccinivibrio</taxon>
    </lineage>
</organism>
<dbReference type="AlphaFoldDB" id="A0A9D9D9Y8"/>
<dbReference type="Proteomes" id="UP000823631">
    <property type="component" value="Unassembled WGS sequence"/>
</dbReference>
<accession>A0A9D9D9Y8</accession>
<comment type="caution">
    <text evidence="1">The sequence shown here is derived from an EMBL/GenBank/DDBJ whole genome shotgun (WGS) entry which is preliminary data.</text>
</comment>